<sequence length="359" mass="40113">MRLDRKISSLENTIYQNYRIAHGLRIGLAFVLTFMIIRLLDIPEGTWPLITLVVVMGPISFWGNVLQRAGQRIIGTIFGAASGLIALRLELYSLPVMLVWCGLVMFVCGYLTLGKRPYMALLIGITLAVVCGAGAGDMQTALWRSGDVIIGSLLALLFTSIYPQRAFIHWRMQMSFNLTALSKLYAAYVSPNIIERPRLEGRLKKLLNDVVKMSTLAAPAAKETAISKEIFDRIQNLSRNIVCVLELQIDAWWASRESHFILLNATTLRSTQMVTLRTLLTLAEALRQGNPAPIVANSGELETIAAELRQLMELASRREQIEAPIFGYVWLSLKLTGQLEQMAQLLCLALRKPLPEQED</sequence>
<evidence type="ECO:0000256" key="3">
    <source>
        <dbReference type="ARBA" id="ARBA00022692"/>
    </source>
</evidence>
<proteinExistence type="inferred from homology"/>
<reference evidence="9 10" key="1">
    <citation type="submission" date="2019-02" db="EMBL/GenBank/DDBJ databases">
        <title>Investigation of anaerobic lignin degradation for improved lignocellulosic biofuels.</title>
        <authorList>
            <person name="Deangelis K."/>
        </authorList>
    </citation>
    <scope>NUCLEOTIDE SEQUENCE [LARGE SCALE GENOMIC DNA]</scope>
    <source>
        <strain evidence="9 10">159R</strain>
    </source>
</reference>
<evidence type="ECO:0000256" key="7">
    <source>
        <dbReference type="SAM" id="Phobius"/>
    </source>
</evidence>
<evidence type="ECO:0000313" key="10">
    <source>
        <dbReference type="Proteomes" id="UP000294555"/>
    </source>
</evidence>
<feature type="transmembrane region" description="Helical" evidence="7">
    <location>
        <begin position="20"/>
        <end position="40"/>
    </location>
</feature>
<evidence type="ECO:0000256" key="4">
    <source>
        <dbReference type="ARBA" id="ARBA00022989"/>
    </source>
</evidence>
<evidence type="ECO:0000256" key="5">
    <source>
        <dbReference type="ARBA" id="ARBA00023136"/>
    </source>
</evidence>
<keyword evidence="2" id="KW-1003">Cell membrane</keyword>
<evidence type="ECO:0000259" key="8">
    <source>
        <dbReference type="Pfam" id="PF13515"/>
    </source>
</evidence>
<comment type="subcellular location">
    <subcellularLocation>
        <location evidence="1">Cell membrane</location>
        <topology evidence="1">Multi-pass membrane protein</topology>
    </subcellularLocation>
</comment>
<evidence type="ECO:0000256" key="2">
    <source>
        <dbReference type="ARBA" id="ARBA00022475"/>
    </source>
</evidence>
<feature type="transmembrane region" description="Helical" evidence="7">
    <location>
        <begin position="46"/>
        <end position="66"/>
    </location>
</feature>
<dbReference type="GO" id="GO:0005886">
    <property type="term" value="C:plasma membrane"/>
    <property type="evidence" value="ECO:0007669"/>
    <property type="project" value="UniProtKB-SubCell"/>
</dbReference>
<dbReference type="Proteomes" id="UP000294555">
    <property type="component" value="Unassembled WGS sequence"/>
</dbReference>
<keyword evidence="4 7" id="KW-1133">Transmembrane helix</keyword>
<dbReference type="AlphaFoldDB" id="A0A4R1NIB5"/>
<feature type="transmembrane region" description="Helical" evidence="7">
    <location>
        <begin position="141"/>
        <end position="162"/>
    </location>
</feature>
<dbReference type="InterPro" id="IPR049453">
    <property type="entry name" value="Memb_transporter_dom"/>
</dbReference>
<dbReference type="Pfam" id="PF13515">
    <property type="entry name" value="FUSC_2"/>
    <property type="match status" value="1"/>
</dbReference>
<evidence type="ECO:0000256" key="1">
    <source>
        <dbReference type="ARBA" id="ARBA00004651"/>
    </source>
</evidence>
<feature type="transmembrane region" description="Helical" evidence="7">
    <location>
        <begin position="95"/>
        <end position="113"/>
    </location>
</feature>
<evidence type="ECO:0000256" key="6">
    <source>
        <dbReference type="ARBA" id="ARBA00043993"/>
    </source>
</evidence>
<dbReference type="PANTHER" id="PTHR30509">
    <property type="entry name" value="P-HYDROXYBENZOIC ACID EFFLUX PUMP SUBUNIT-RELATED"/>
    <property type="match status" value="1"/>
</dbReference>
<protein>
    <submittedName>
        <fullName evidence="9">Fusaric acid resistance family protein</fullName>
    </submittedName>
</protein>
<accession>A0A4R1NIB5</accession>
<comment type="similarity">
    <text evidence="6">Belongs to the YccS/YhfK family.</text>
</comment>
<feature type="transmembrane region" description="Helical" evidence="7">
    <location>
        <begin position="118"/>
        <end position="135"/>
    </location>
</feature>
<dbReference type="EMBL" id="SJOI01000001">
    <property type="protein sequence ID" value="TCL07392.1"/>
    <property type="molecule type" value="Genomic_DNA"/>
</dbReference>
<dbReference type="OrthoDB" id="977186at2"/>
<dbReference type="PANTHER" id="PTHR30509:SF42">
    <property type="entry name" value="INNER MEMBRANE PROTEIN YEEA"/>
    <property type="match status" value="1"/>
</dbReference>
<organism evidence="9 10">
    <name type="scientific">Sodalis ligni</name>
    <dbReference type="NCBI Taxonomy" id="2697027"/>
    <lineage>
        <taxon>Bacteria</taxon>
        <taxon>Pseudomonadati</taxon>
        <taxon>Pseudomonadota</taxon>
        <taxon>Gammaproteobacteria</taxon>
        <taxon>Enterobacterales</taxon>
        <taxon>Bruguierivoracaceae</taxon>
        <taxon>Sodalis</taxon>
    </lineage>
</organism>
<name>A0A4R1NIB5_9GAMM</name>
<keyword evidence="5 7" id="KW-0472">Membrane</keyword>
<evidence type="ECO:0000313" key="9">
    <source>
        <dbReference type="EMBL" id="TCL07392.1"/>
    </source>
</evidence>
<gene>
    <name evidence="9" type="ORF">EZJ58_5716</name>
</gene>
<dbReference type="RefSeq" id="WP_132927574.1">
    <property type="nucleotide sequence ID" value="NZ_SJOI01000001.1"/>
</dbReference>
<keyword evidence="10" id="KW-1185">Reference proteome</keyword>
<keyword evidence="3 7" id="KW-0812">Transmembrane</keyword>
<comment type="caution">
    <text evidence="9">The sequence shown here is derived from an EMBL/GenBank/DDBJ whole genome shotgun (WGS) entry which is preliminary data.</text>
</comment>
<feature type="domain" description="Integral membrane bound transporter" evidence="8">
    <location>
        <begin position="33"/>
        <end position="158"/>
    </location>
</feature>
<feature type="transmembrane region" description="Helical" evidence="7">
    <location>
        <begin position="73"/>
        <end position="89"/>
    </location>
</feature>